<keyword evidence="3" id="KW-0804">Transcription</keyword>
<keyword evidence="2" id="KW-0238">DNA-binding</keyword>
<dbReference type="PRINTS" id="PR00033">
    <property type="entry name" value="HTHASNC"/>
</dbReference>
<proteinExistence type="predicted"/>
<keyword evidence="6" id="KW-1185">Reference proteome</keyword>
<dbReference type="RefSeq" id="WP_344183138.1">
    <property type="nucleotide sequence ID" value="NZ_BAAANC010000005.1"/>
</dbReference>
<evidence type="ECO:0000256" key="1">
    <source>
        <dbReference type="ARBA" id="ARBA00023015"/>
    </source>
</evidence>
<organism evidence="5 6">
    <name type="scientific">Kribbella lupini</name>
    <dbReference type="NCBI Taxonomy" id="291602"/>
    <lineage>
        <taxon>Bacteria</taxon>
        <taxon>Bacillati</taxon>
        <taxon>Actinomycetota</taxon>
        <taxon>Actinomycetes</taxon>
        <taxon>Propionibacteriales</taxon>
        <taxon>Kribbellaceae</taxon>
        <taxon>Kribbella</taxon>
    </lineage>
</organism>
<name>A0ABP4NCV6_9ACTN</name>
<evidence type="ECO:0000313" key="6">
    <source>
        <dbReference type="Proteomes" id="UP001500363"/>
    </source>
</evidence>
<dbReference type="InterPro" id="IPR019887">
    <property type="entry name" value="Tscrpt_reg_AsnC/Lrp_C"/>
</dbReference>
<evidence type="ECO:0000259" key="4">
    <source>
        <dbReference type="PROSITE" id="PS50956"/>
    </source>
</evidence>
<dbReference type="SMART" id="SM00344">
    <property type="entry name" value="HTH_ASNC"/>
    <property type="match status" value="1"/>
</dbReference>
<keyword evidence="1" id="KW-0805">Transcription regulation</keyword>
<dbReference type="InterPro" id="IPR019885">
    <property type="entry name" value="Tscrpt_reg_HTH_AsnC-type_CS"/>
</dbReference>
<dbReference type="InterPro" id="IPR036388">
    <property type="entry name" value="WH-like_DNA-bd_sf"/>
</dbReference>
<evidence type="ECO:0000313" key="5">
    <source>
        <dbReference type="EMBL" id="GAA1559685.1"/>
    </source>
</evidence>
<sequence>MPSIDQLDVEILGKLTVNARAGIAELAAELGVSRNTVQVRLRRLEEEGILLGFQPVIDLTAIGAPVQALVTLEIDQRVMKRIVRGLELLPEVLEVKIQAGREDLLVHVAIGSLEELQVLTAAIVEIDGVRKTNSTFTVATPIPYRAQPLLNQITKGAGWGRSTPAPR</sequence>
<feature type="domain" description="HTH asnC-type" evidence="4">
    <location>
        <begin position="4"/>
        <end position="65"/>
    </location>
</feature>
<dbReference type="InterPro" id="IPR019888">
    <property type="entry name" value="Tscrpt_reg_AsnC-like"/>
</dbReference>
<dbReference type="Proteomes" id="UP001500363">
    <property type="component" value="Unassembled WGS sequence"/>
</dbReference>
<evidence type="ECO:0000256" key="3">
    <source>
        <dbReference type="ARBA" id="ARBA00023163"/>
    </source>
</evidence>
<dbReference type="Gene3D" id="1.10.10.10">
    <property type="entry name" value="Winged helix-like DNA-binding domain superfamily/Winged helix DNA-binding domain"/>
    <property type="match status" value="1"/>
</dbReference>
<dbReference type="PANTHER" id="PTHR30154:SF34">
    <property type="entry name" value="TRANSCRIPTIONAL REGULATOR AZLB"/>
    <property type="match status" value="1"/>
</dbReference>
<accession>A0ABP4NCV6</accession>
<dbReference type="Pfam" id="PF01037">
    <property type="entry name" value="AsnC_trans_reg"/>
    <property type="match status" value="1"/>
</dbReference>
<protein>
    <submittedName>
        <fullName evidence="5">Lrp/AsnC family transcriptional regulator</fullName>
    </submittedName>
</protein>
<dbReference type="EMBL" id="BAAANC010000005">
    <property type="protein sequence ID" value="GAA1559685.1"/>
    <property type="molecule type" value="Genomic_DNA"/>
</dbReference>
<dbReference type="InterPro" id="IPR000485">
    <property type="entry name" value="AsnC-type_HTH_dom"/>
</dbReference>
<dbReference type="SUPFAM" id="SSF46785">
    <property type="entry name" value="Winged helix' DNA-binding domain"/>
    <property type="match status" value="1"/>
</dbReference>
<dbReference type="PROSITE" id="PS50956">
    <property type="entry name" value="HTH_ASNC_2"/>
    <property type="match status" value="1"/>
</dbReference>
<reference evidence="6" key="1">
    <citation type="journal article" date="2019" name="Int. J. Syst. Evol. Microbiol.">
        <title>The Global Catalogue of Microorganisms (GCM) 10K type strain sequencing project: providing services to taxonomists for standard genome sequencing and annotation.</title>
        <authorList>
            <consortium name="The Broad Institute Genomics Platform"/>
            <consortium name="The Broad Institute Genome Sequencing Center for Infectious Disease"/>
            <person name="Wu L."/>
            <person name="Ma J."/>
        </authorList>
    </citation>
    <scope>NUCLEOTIDE SEQUENCE [LARGE SCALE GENOMIC DNA]</scope>
    <source>
        <strain evidence="6">JCM 14303</strain>
    </source>
</reference>
<dbReference type="InterPro" id="IPR036390">
    <property type="entry name" value="WH_DNA-bd_sf"/>
</dbReference>
<comment type="caution">
    <text evidence="5">The sequence shown here is derived from an EMBL/GenBank/DDBJ whole genome shotgun (WGS) entry which is preliminary data.</text>
</comment>
<gene>
    <name evidence="5" type="ORF">GCM10009741_75990</name>
</gene>
<dbReference type="SUPFAM" id="SSF54909">
    <property type="entry name" value="Dimeric alpha+beta barrel"/>
    <property type="match status" value="1"/>
</dbReference>
<dbReference type="Pfam" id="PF13404">
    <property type="entry name" value="HTH_AsnC-type"/>
    <property type="match status" value="1"/>
</dbReference>
<dbReference type="Gene3D" id="3.30.70.920">
    <property type="match status" value="1"/>
</dbReference>
<evidence type="ECO:0000256" key="2">
    <source>
        <dbReference type="ARBA" id="ARBA00023125"/>
    </source>
</evidence>
<dbReference type="PROSITE" id="PS00519">
    <property type="entry name" value="HTH_ASNC_1"/>
    <property type="match status" value="1"/>
</dbReference>
<dbReference type="InterPro" id="IPR011008">
    <property type="entry name" value="Dimeric_a/b-barrel"/>
</dbReference>
<dbReference type="PANTHER" id="PTHR30154">
    <property type="entry name" value="LEUCINE-RESPONSIVE REGULATORY PROTEIN"/>
    <property type="match status" value="1"/>
</dbReference>